<evidence type="ECO:0000313" key="1">
    <source>
        <dbReference type="EMBL" id="ABG53963.1"/>
    </source>
</evidence>
<protein>
    <submittedName>
        <fullName evidence="1">Uncharacterized protein</fullName>
    </submittedName>
</protein>
<dbReference type="HOGENOM" id="CLU_1854347_0_0_3"/>
<dbReference type="AlphaFoldDB" id="Q10UW1"/>
<dbReference type="eggNOG" id="COG1662">
    <property type="taxonomic scope" value="Bacteria"/>
</dbReference>
<name>Q10UW1_TRIEI</name>
<organism evidence="1">
    <name type="scientific">Trichodesmium erythraeum (strain IMS101)</name>
    <dbReference type="NCBI Taxonomy" id="203124"/>
    <lineage>
        <taxon>Bacteria</taxon>
        <taxon>Bacillati</taxon>
        <taxon>Cyanobacteriota</taxon>
        <taxon>Cyanophyceae</taxon>
        <taxon>Oscillatoriophycideae</taxon>
        <taxon>Oscillatoriales</taxon>
        <taxon>Microcoleaceae</taxon>
        <taxon>Trichodesmium</taxon>
    </lineage>
</organism>
<dbReference type="KEGG" id="ter:Tery_5057"/>
<accession>Q10UW1</accession>
<dbReference type="EMBL" id="CP000393">
    <property type="protein sequence ID" value="ABG53963.1"/>
    <property type="molecule type" value="Genomic_DNA"/>
</dbReference>
<gene>
    <name evidence="1" type="ordered locus">Tery_5057</name>
</gene>
<sequence>MVKTIVLQLERINGIIRQHSGRWHRRQNKFGKLWQQTEVTVRLARAYFNLIWVHSCKENTAAQRAEERDRSLKLERLNYLSHTLLTHYQTLESIFSLLLCGQGNSVPYHCQTKSESAISHFLNNFKWSTRSLIRTVQI</sequence>
<reference evidence="1" key="1">
    <citation type="submission" date="2006-06" db="EMBL/GenBank/DDBJ databases">
        <title>Complete sequence of Trichodesmium erythraeum IMS101.</title>
        <authorList>
            <consortium name="US DOE Joint Genome Institute"/>
            <person name="Copeland A."/>
            <person name="Lucas S."/>
            <person name="Lapidus A."/>
            <person name="Barry K."/>
            <person name="Detter J.C."/>
            <person name="Glavina del Rio T."/>
            <person name="Hammon N."/>
            <person name="Israni S."/>
            <person name="Dalin E."/>
            <person name="Tice H."/>
            <person name="Pitluck S."/>
            <person name="Kiss H."/>
            <person name="Munk A.C."/>
            <person name="Brettin T."/>
            <person name="Bruce D."/>
            <person name="Han C."/>
            <person name="Tapia R."/>
            <person name="Gilna P."/>
            <person name="Schmutz J."/>
            <person name="Larimer F."/>
            <person name="Land M."/>
            <person name="Hauser L."/>
            <person name="Kyrpides N."/>
            <person name="Kim E."/>
            <person name="Richardson P."/>
        </authorList>
    </citation>
    <scope>NUCLEOTIDE SEQUENCE [LARGE SCALE GENOMIC DNA]</scope>
    <source>
        <strain evidence="1">IMS101</strain>
    </source>
</reference>
<proteinExistence type="predicted"/>